<sequence length="101" mass="11672">MPLDSAKEERIPLDGYAGDFETPQKETWNRIGSLRRHKEPAARIPKAKRSVDETLDIPIGTVSRVTLWDSTTKNKIKIVMVVHPLITEHREMKDPREWQAN</sequence>
<comment type="caution">
    <text evidence="1">The sequence shown here is derived from an EMBL/GenBank/DDBJ whole genome shotgun (WGS) entry which is preliminary data.</text>
</comment>
<evidence type="ECO:0000313" key="1">
    <source>
        <dbReference type="EMBL" id="KAL2721107.1"/>
    </source>
</evidence>
<name>A0ABD2AKI5_VESMC</name>
<keyword evidence="2" id="KW-1185">Reference proteome</keyword>
<organism evidence="1 2">
    <name type="scientific">Vespula maculifrons</name>
    <name type="common">Eastern yellow jacket</name>
    <name type="synonym">Wasp</name>
    <dbReference type="NCBI Taxonomy" id="7453"/>
    <lineage>
        <taxon>Eukaryota</taxon>
        <taxon>Metazoa</taxon>
        <taxon>Ecdysozoa</taxon>
        <taxon>Arthropoda</taxon>
        <taxon>Hexapoda</taxon>
        <taxon>Insecta</taxon>
        <taxon>Pterygota</taxon>
        <taxon>Neoptera</taxon>
        <taxon>Endopterygota</taxon>
        <taxon>Hymenoptera</taxon>
        <taxon>Apocrita</taxon>
        <taxon>Aculeata</taxon>
        <taxon>Vespoidea</taxon>
        <taxon>Vespidae</taxon>
        <taxon>Vespinae</taxon>
        <taxon>Vespula</taxon>
    </lineage>
</organism>
<evidence type="ECO:0000313" key="2">
    <source>
        <dbReference type="Proteomes" id="UP001607303"/>
    </source>
</evidence>
<accession>A0ABD2AKI5</accession>
<dbReference type="EMBL" id="JAYRBN010000116">
    <property type="protein sequence ID" value="KAL2721107.1"/>
    <property type="molecule type" value="Genomic_DNA"/>
</dbReference>
<reference evidence="1 2" key="1">
    <citation type="journal article" date="2024" name="Ann. Entomol. Soc. Am.">
        <title>Genomic analyses of the southern and eastern yellowjacket wasps (Hymenoptera: Vespidae) reveal evolutionary signatures of social life.</title>
        <authorList>
            <person name="Catto M.A."/>
            <person name="Caine P.B."/>
            <person name="Orr S.E."/>
            <person name="Hunt B.G."/>
            <person name="Goodisman M.A.D."/>
        </authorList>
    </citation>
    <scope>NUCLEOTIDE SEQUENCE [LARGE SCALE GENOMIC DNA]</scope>
    <source>
        <strain evidence="1">232</strain>
        <tissue evidence="1">Head and thorax</tissue>
    </source>
</reference>
<protein>
    <submittedName>
        <fullName evidence="1">Uncharacterized protein</fullName>
    </submittedName>
</protein>
<gene>
    <name evidence="1" type="ORF">V1477_019927</name>
</gene>
<dbReference type="Proteomes" id="UP001607303">
    <property type="component" value="Unassembled WGS sequence"/>
</dbReference>
<proteinExistence type="predicted"/>
<dbReference type="AlphaFoldDB" id="A0ABD2AKI5"/>